<dbReference type="Gene3D" id="1.25.40.20">
    <property type="entry name" value="Ankyrin repeat-containing domain"/>
    <property type="match status" value="1"/>
</dbReference>
<evidence type="ECO:0000256" key="2">
    <source>
        <dbReference type="ARBA" id="ARBA00023043"/>
    </source>
</evidence>
<dbReference type="PROSITE" id="PS50297">
    <property type="entry name" value="ANK_REP_REGION"/>
    <property type="match status" value="1"/>
</dbReference>
<feature type="repeat" description="ANK" evidence="3">
    <location>
        <begin position="248"/>
        <end position="280"/>
    </location>
</feature>
<accession>A0AAU9JNY2</accession>
<dbReference type="InterPro" id="IPR036770">
    <property type="entry name" value="Ankyrin_rpt-contain_sf"/>
</dbReference>
<dbReference type="PANTHER" id="PTHR24171:SF8">
    <property type="entry name" value="BRCA1-ASSOCIATED RING DOMAIN PROTEIN 1"/>
    <property type="match status" value="1"/>
</dbReference>
<dbReference type="InterPro" id="IPR002110">
    <property type="entry name" value="Ankyrin_rpt"/>
</dbReference>
<organism evidence="4 5">
    <name type="scientific">Blepharisma stoltei</name>
    <dbReference type="NCBI Taxonomy" id="1481888"/>
    <lineage>
        <taxon>Eukaryota</taxon>
        <taxon>Sar</taxon>
        <taxon>Alveolata</taxon>
        <taxon>Ciliophora</taxon>
        <taxon>Postciliodesmatophora</taxon>
        <taxon>Heterotrichea</taxon>
        <taxon>Heterotrichida</taxon>
        <taxon>Blepharismidae</taxon>
        <taxon>Blepharisma</taxon>
    </lineage>
</organism>
<dbReference type="GO" id="GO:0004842">
    <property type="term" value="F:ubiquitin-protein transferase activity"/>
    <property type="evidence" value="ECO:0007669"/>
    <property type="project" value="TreeGrafter"/>
</dbReference>
<dbReference type="SUPFAM" id="SSF48403">
    <property type="entry name" value="Ankyrin repeat"/>
    <property type="match status" value="1"/>
</dbReference>
<name>A0AAU9JNY2_9CILI</name>
<dbReference type="AlphaFoldDB" id="A0AAU9JNY2"/>
<dbReference type="EMBL" id="CAJZBQ010000037">
    <property type="protein sequence ID" value="CAG9325190.1"/>
    <property type="molecule type" value="Genomic_DNA"/>
</dbReference>
<dbReference type="Proteomes" id="UP001162131">
    <property type="component" value="Unassembled WGS sequence"/>
</dbReference>
<sequence>MSRLKHDILEVLLPTSRSIRDLKLSKISRTSSVLPSLSARKERKKRGHSKSEGFNIYKTQEMNKSKAKGFSYKEIPEEDYQAEYIINENLAKNYNKKDGKYTSEFVGIVAIPRNTFQLASSIVENINEIKPQPNQKPHEEVKLPEASKYHLSQKIEFFKSINFTHHKSSSDAQIHRHAYNQDVKNFIRACKEGDETLVYTYLAKEKSLAYSYDLLNMTGLHWAVLRGNFDIMKILLDLPGLIDVVDHFKRTALHLASRTGNEKAIRMLVEHGANPNIYSEGNKLAIDLAKNENIRVNLRKYMKSLIWIITVLCFFPFFF</sequence>
<keyword evidence="1" id="KW-0677">Repeat</keyword>
<dbReference type="PROSITE" id="PS50088">
    <property type="entry name" value="ANK_REPEAT"/>
    <property type="match status" value="2"/>
</dbReference>
<dbReference type="PANTHER" id="PTHR24171">
    <property type="entry name" value="ANKYRIN REPEAT DOMAIN-CONTAINING PROTEIN 39-RELATED"/>
    <property type="match status" value="1"/>
</dbReference>
<evidence type="ECO:0000313" key="4">
    <source>
        <dbReference type="EMBL" id="CAG9325190.1"/>
    </source>
</evidence>
<proteinExistence type="predicted"/>
<dbReference type="GO" id="GO:0085020">
    <property type="term" value="P:protein K6-linked ubiquitination"/>
    <property type="evidence" value="ECO:0007669"/>
    <property type="project" value="TreeGrafter"/>
</dbReference>
<evidence type="ECO:0000313" key="5">
    <source>
        <dbReference type="Proteomes" id="UP001162131"/>
    </source>
</evidence>
<evidence type="ECO:0000256" key="1">
    <source>
        <dbReference type="ARBA" id="ARBA00022737"/>
    </source>
</evidence>
<dbReference type="SMART" id="SM00248">
    <property type="entry name" value="ANK"/>
    <property type="match status" value="2"/>
</dbReference>
<feature type="repeat" description="ANK" evidence="3">
    <location>
        <begin position="215"/>
        <end position="247"/>
    </location>
</feature>
<keyword evidence="2 3" id="KW-0040">ANK repeat</keyword>
<gene>
    <name evidence="4" type="ORF">BSTOLATCC_MIC37936</name>
</gene>
<keyword evidence="5" id="KW-1185">Reference proteome</keyword>
<evidence type="ECO:0000256" key="3">
    <source>
        <dbReference type="PROSITE-ProRule" id="PRU00023"/>
    </source>
</evidence>
<dbReference type="Pfam" id="PF12796">
    <property type="entry name" value="Ank_2"/>
    <property type="match status" value="1"/>
</dbReference>
<comment type="caution">
    <text evidence="4">The sequence shown here is derived from an EMBL/GenBank/DDBJ whole genome shotgun (WGS) entry which is preliminary data.</text>
</comment>
<protein>
    <submittedName>
        <fullName evidence="4">Uncharacterized protein</fullName>
    </submittedName>
</protein>
<reference evidence="4" key="1">
    <citation type="submission" date="2021-09" db="EMBL/GenBank/DDBJ databases">
        <authorList>
            <consortium name="AG Swart"/>
            <person name="Singh M."/>
            <person name="Singh A."/>
            <person name="Seah K."/>
            <person name="Emmerich C."/>
        </authorList>
    </citation>
    <scope>NUCLEOTIDE SEQUENCE</scope>
    <source>
        <strain evidence="4">ATCC30299</strain>
    </source>
</reference>